<reference evidence="3" key="1">
    <citation type="journal article" date="2023" name="Mol. Phylogenet. Evol.">
        <title>Genome-scale phylogeny and comparative genomics of the fungal order Sordariales.</title>
        <authorList>
            <person name="Hensen N."/>
            <person name="Bonometti L."/>
            <person name="Westerberg I."/>
            <person name="Brannstrom I.O."/>
            <person name="Guillou S."/>
            <person name="Cros-Aarteil S."/>
            <person name="Calhoun S."/>
            <person name="Haridas S."/>
            <person name="Kuo A."/>
            <person name="Mondo S."/>
            <person name="Pangilinan J."/>
            <person name="Riley R."/>
            <person name="LaButti K."/>
            <person name="Andreopoulos B."/>
            <person name="Lipzen A."/>
            <person name="Chen C."/>
            <person name="Yan M."/>
            <person name="Daum C."/>
            <person name="Ng V."/>
            <person name="Clum A."/>
            <person name="Steindorff A."/>
            <person name="Ohm R.A."/>
            <person name="Martin F."/>
            <person name="Silar P."/>
            <person name="Natvig D.O."/>
            <person name="Lalanne C."/>
            <person name="Gautier V."/>
            <person name="Ament-Velasquez S.L."/>
            <person name="Kruys A."/>
            <person name="Hutchinson M.I."/>
            <person name="Powell A.J."/>
            <person name="Barry K."/>
            <person name="Miller A.N."/>
            <person name="Grigoriev I.V."/>
            <person name="Debuchy R."/>
            <person name="Gladieux P."/>
            <person name="Hiltunen Thoren M."/>
            <person name="Johannesson H."/>
        </authorList>
    </citation>
    <scope>NUCLEOTIDE SEQUENCE</scope>
    <source>
        <strain evidence="3">PSN243</strain>
    </source>
</reference>
<keyword evidence="2" id="KW-1133">Transmembrane helix</keyword>
<dbReference type="AlphaFoldDB" id="A0AAV9G475"/>
<evidence type="ECO:0000313" key="4">
    <source>
        <dbReference type="Proteomes" id="UP001321760"/>
    </source>
</evidence>
<feature type="transmembrane region" description="Helical" evidence="2">
    <location>
        <begin position="136"/>
        <end position="157"/>
    </location>
</feature>
<evidence type="ECO:0000256" key="1">
    <source>
        <dbReference type="SAM" id="MobiDB-lite"/>
    </source>
</evidence>
<dbReference type="Proteomes" id="UP001321760">
    <property type="component" value="Unassembled WGS sequence"/>
</dbReference>
<feature type="region of interest" description="Disordered" evidence="1">
    <location>
        <begin position="1"/>
        <end position="81"/>
    </location>
</feature>
<keyword evidence="2" id="KW-0472">Membrane</keyword>
<dbReference type="Pfam" id="PF11374">
    <property type="entry name" value="DUF3176"/>
    <property type="match status" value="1"/>
</dbReference>
<feature type="transmembrane region" description="Helical" evidence="2">
    <location>
        <begin position="206"/>
        <end position="228"/>
    </location>
</feature>
<feature type="transmembrane region" description="Helical" evidence="2">
    <location>
        <begin position="105"/>
        <end position="124"/>
    </location>
</feature>
<dbReference type="PANTHER" id="PTHR35394:SF5">
    <property type="entry name" value="DUF3176 DOMAIN-CONTAINING PROTEIN"/>
    <property type="match status" value="1"/>
</dbReference>
<dbReference type="PANTHER" id="PTHR35394">
    <property type="entry name" value="DUF3176 DOMAIN-CONTAINING PROTEIN"/>
    <property type="match status" value="1"/>
</dbReference>
<gene>
    <name evidence="3" type="ORF">QBC34DRAFT_363084</name>
</gene>
<evidence type="ECO:0000256" key="2">
    <source>
        <dbReference type="SAM" id="Phobius"/>
    </source>
</evidence>
<evidence type="ECO:0008006" key="5">
    <source>
        <dbReference type="Google" id="ProtNLM"/>
    </source>
</evidence>
<keyword evidence="4" id="KW-1185">Reference proteome</keyword>
<dbReference type="InterPro" id="IPR021514">
    <property type="entry name" value="DUF3176"/>
</dbReference>
<feature type="compositionally biased region" description="Basic and acidic residues" evidence="1">
    <location>
        <begin position="67"/>
        <end position="77"/>
    </location>
</feature>
<name>A0AAV9G475_9PEZI</name>
<comment type="caution">
    <text evidence="3">The sequence shown here is derived from an EMBL/GenBank/DDBJ whole genome shotgun (WGS) entry which is preliminary data.</text>
</comment>
<reference evidence="3" key="2">
    <citation type="submission" date="2023-05" db="EMBL/GenBank/DDBJ databases">
        <authorList>
            <consortium name="Lawrence Berkeley National Laboratory"/>
            <person name="Steindorff A."/>
            <person name="Hensen N."/>
            <person name="Bonometti L."/>
            <person name="Westerberg I."/>
            <person name="Brannstrom I.O."/>
            <person name="Guillou S."/>
            <person name="Cros-Aarteil S."/>
            <person name="Calhoun S."/>
            <person name="Haridas S."/>
            <person name="Kuo A."/>
            <person name="Mondo S."/>
            <person name="Pangilinan J."/>
            <person name="Riley R."/>
            <person name="Labutti K."/>
            <person name="Andreopoulos B."/>
            <person name="Lipzen A."/>
            <person name="Chen C."/>
            <person name="Yanf M."/>
            <person name="Daum C."/>
            <person name="Ng V."/>
            <person name="Clum A."/>
            <person name="Ohm R."/>
            <person name="Martin F."/>
            <person name="Silar P."/>
            <person name="Natvig D."/>
            <person name="Lalanne C."/>
            <person name="Gautier V."/>
            <person name="Ament-Velasquez S.L."/>
            <person name="Kruys A."/>
            <person name="Hutchinson M.I."/>
            <person name="Powell A.J."/>
            <person name="Barry K."/>
            <person name="Miller A.N."/>
            <person name="Grigoriev I.V."/>
            <person name="Debuchy R."/>
            <person name="Gladieux P."/>
            <person name="Thoren M.H."/>
            <person name="Johannesson H."/>
        </authorList>
    </citation>
    <scope>NUCLEOTIDE SEQUENCE</scope>
    <source>
        <strain evidence="3">PSN243</strain>
    </source>
</reference>
<evidence type="ECO:0000313" key="3">
    <source>
        <dbReference type="EMBL" id="KAK4442802.1"/>
    </source>
</evidence>
<dbReference type="EMBL" id="MU866006">
    <property type="protein sequence ID" value="KAK4442802.1"/>
    <property type="molecule type" value="Genomic_DNA"/>
</dbReference>
<feature type="transmembrane region" description="Helical" evidence="2">
    <location>
        <begin position="633"/>
        <end position="654"/>
    </location>
</feature>
<keyword evidence="2" id="KW-0812">Transmembrane</keyword>
<protein>
    <recommendedName>
        <fullName evidence="5">Carboxylic ester hydrolase</fullName>
    </recommendedName>
</protein>
<proteinExistence type="predicted"/>
<organism evidence="3 4">
    <name type="scientific">Podospora aff. communis PSN243</name>
    <dbReference type="NCBI Taxonomy" id="3040156"/>
    <lineage>
        <taxon>Eukaryota</taxon>
        <taxon>Fungi</taxon>
        <taxon>Dikarya</taxon>
        <taxon>Ascomycota</taxon>
        <taxon>Pezizomycotina</taxon>
        <taxon>Sordariomycetes</taxon>
        <taxon>Sordariomycetidae</taxon>
        <taxon>Sordariales</taxon>
        <taxon>Podosporaceae</taxon>
        <taxon>Podospora</taxon>
    </lineage>
</organism>
<accession>A0AAV9G475</accession>
<sequence>MSATVTSYRDQDRPQSPPAAGATPPSNDTESLPAAEIDAHIVTIPLHPRGGRDDQVPDSTPLQKPPGQDEHSPKPLKADGALGRLKRRARTAWHTMQPLWPLETLSIIVALGLLGAVIGVLVRFDDREIGEWTFPINLSTLVSILATLLRVCILYAVSEIISQLKWVWFTRRTRPLINLHNFDQASRGPLGSVLLWKMLLGQTPSWLGAGAAAAAFVVVVSFAIGSFAQQALSTRHCERIAVDLPSSIPVVNYFRGDTYRIAAGMWELTVGMKAAILQGLTNPESQDVGVKAACPTGNCTFPDFGTGVTHASIGMCSKCVDMSPHAQTTPGMIPSMNPNITLGTLWIARGYDAPYLRTGWGSSTEEPDPLSTTGGKLQRAVGHAYVLAASNSPCTRNSTGSVVSCPHNENLTGGDYGGTADFVAAKCTLYPCLRTYHGFVRNGVLHETLVSAVQVPHRTATTTSSLTGNHSAFLTPCVPNPNTGTWYTESNISAYPRTIPSQTFSTFKNSSGSDIAVPNTCIYKYSAIHAHALAAFFITLFSDAQCTYNGRQGLDQLLCSDHWWLAPLYHYRNASVESISDVMSDMTTAVTNLMRTTGYGPDEVSSGGAEWRGAGYGVKGQVVRMGTCTYFDWRWLAFPGGLLVIGMGLLVWAVSGSWGGRVPLWKDSVLPLVFWGLGGRVDEEGSGGGDGTVAGMEKAAEAVMVRFSCALGFVVEEDDTGGVAGASGPAEEGEEGYLMDSLW</sequence>